<dbReference type="InterPro" id="IPR009100">
    <property type="entry name" value="AcylCoA_DH/oxidase_NM_dom_sf"/>
</dbReference>
<evidence type="ECO:0000259" key="1">
    <source>
        <dbReference type="Pfam" id="PF02771"/>
    </source>
</evidence>
<evidence type="ECO:0000313" key="2">
    <source>
        <dbReference type="EMBL" id="ABG53901.1"/>
    </source>
</evidence>
<dbReference type="AlphaFoldDB" id="Q10V23"/>
<dbReference type="RefSeq" id="WP_011614195.1">
    <property type="nucleotide sequence ID" value="NC_008312.1"/>
</dbReference>
<dbReference type="InterPro" id="IPR037069">
    <property type="entry name" value="AcylCoA_DH/ox_N_sf"/>
</dbReference>
<sequence length="367" mass="40506">MTISLPPKNSERNQNVEQIDYSILQNITPVANEIDSNPRELEKALMSLGKSGLLGLRVPKKWGGLELNQQDYFNYQLLLARHSGALSFLQTQHQSAAAMLASSQNYQLQKQYLPHLSYGKILLGIAFSQLRRSGEAPVKAVPTTDGYYIEGVVPWITGWGIFQEFIIAAKLPDGQAIFGMMPFVENNQLNGNITFSKPMQLCAINSTNTVSATVKNWFLPNSRLVSIKPKNYIQENDIKKILYFTSFALGCALAGIDVMIEVSKNKSLAFITDTISSLTAEVNQCRSSIELANKNPDIDFATKLNLRAKAINLAQRCATAAVTVSSGAANDKNNAAQRVYREALVYTVSAQTTDIMEATLKTLIPRF</sequence>
<name>Q10V23_TRIEI</name>
<protein>
    <submittedName>
        <fullName evidence="2">Acyl-CoA dehydrogenase family protein-like</fullName>
    </submittedName>
</protein>
<organism evidence="2">
    <name type="scientific">Trichodesmium erythraeum (strain IMS101)</name>
    <dbReference type="NCBI Taxonomy" id="203124"/>
    <lineage>
        <taxon>Bacteria</taxon>
        <taxon>Bacillati</taxon>
        <taxon>Cyanobacteriota</taxon>
        <taxon>Cyanophyceae</taxon>
        <taxon>Oscillatoriophycideae</taxon>
        <taxon>Oscillatoriales</taxon>
        <taxon>Microcoleaceae</taxon>
        <taxon>Trichodesmium</taxon>
    </lineage>
</organism>
<dbReference type="EMBL" id="CP000393">
    <property type="protein sequence ID" value="ABG53901.1"/>
    <property type="molecule type" value="Genomic_DNA"/>
</dbReference>
<dbReference type="GO" id="GO:0050660">
    <property type="term" value="F:flavin adenine dinucleotide binding"/>
    <property type="evidence" value="ECO:0007669"/>
    <property type="project" value="InterPro"/>
</dbReference>
<gene>
    <name evidence="2" type="ordered locus">Tery_4987</name>
</gene>
<dbReference type="OrthoDB" id="5365325at2"/>
<dbReference type="InterPro" id="IPR013786">
    <property type="entry name" value="AcylCoA_DH/ox_N"/>
</dbReference>
<reference evidence="2" key="1">
    <citation type="submission" date="2006-06" db="EMBL/GenBank/DDBJ databases">
        <title>Complete sequence of Trichodesmium erythraeum IMS101.</title>
        <authorList>
            <consortium name="US DOE Joint Genome Institute"/>
            <person name="Copeland A."/>
            <person name="Lucas S."/>
            <person name="Lapidus A."/>
            <person name="Barry K."/>
            <person name="Detter J.C."/>
            <person name="Glavina del Rio T."/>
            <person name="Hammon N."/>
            <person name="Israni S."/>
            <person name="Dalin E."/>
            <person name="Tice H."/>
            <person name="Pitluck S."/>
            <person name="Kiss H."/>
            <person name="Munk A.C."/>
            <person name="Brettin T."/>
            <person name="Bruce D."/>
            <person name="Han C."/>
            <person name="Tapia R."/>
            <person name="Gilna P."/>
            <person name="Schmutz J."/>
            <person name="Larimer F."/>
            <person name="Land M."/>
            <person name="Hauser L."/>
            <person name="Kyrpides N."/>
            <person name="Kim E."/>
            <person name="Richardson P."/>
        </authorList>
    </citation>
    <scope>NUCLEOTIDE SEQUENCE [LARGE SCALE GENOMIC DNA]</scope>
    <source>
        <strain evidence="2">IMS101</strain>
    </source>
</reference>
<dbReference type="PANTHER" id="PTHR43884:SF12">
    <property type="entry name" value="ISOVALERYL-COA DEHYDROGENASE, MITOCHONDRIAL-RELATED"/>
    <property type="match status" value="1"/>
</dbReference>
<feature type="domain" description="Acyl-CoA dehydrogenase/oxidase N-terminal" evidence="1">
    <location>
        <begin position="25"/>
        <end position="119"/>
    </location>
</feature>
<dbReference type="eggNOG" id="COG1960">
    <property type="taxonomic scope" value="Bacteria"/>
</dbReference>
<dbReference type="InterPro" id="IPR046373">
    <property type="entry name" value="Acyl-CoA_Oxase/DH_mid-dom_sf"/>
</dbReference>
<dbReference type="SUPFAM" id="SSF56645">
    <property type="entry name" value="Acyl-CoA dehydrogenase NM domain-like"/>
    <property type="match status" value="1"/>
</dbReference>
<proteinExistence type="predicted"/>
<dbReference type="KEGG" id="ter:Tery_4987"/>
<dbReference type="STRING" id="203124.Tery_4987"/>
<accession>Q10V23</accession>
<dbReference type="GO" id="GO:0003995">
    <property type="term" value="F:acyl-CoA dehydrogenase activity"/>
    <property type="evidence" value="ECO:0007669"/>
    <property type="project" value="TreeGrafter"/>
</dbReference>
<dbReference type="Gene3D" id="2.40.110.10">
    <property type="entry name" value="Butyryl-CoA Dehydrogenase, subunit A, domain 2"/>
    <property type="match status" value="1"/>
</dbReference>
<dbReference type="HOGENOM" id="CLU_045511_1_0_3"/>
<dbReference type="Gene3D" id="1.10.540.10">
    <property type="entry name" value="Acyl-CoA dehydrogenase/oxidase, N-terminal domain"/>
    <property type="match status" value="1"/>
</dbReference>
<dbReference type="Pfam" id="PF02771">
    <property type="entry name" value="Acyl-CoA_dh_N"/>
    <property type="match status" value="1"/>
</dbReference>
<dbReference type="PANTHER" id="PTHR43884">
    <property type="entry name" value="ACYL-COA DEHYDROGENASE"/>
    <property type="match status" value="1"/>
</dbReference>